<dbReference type="GO" id="GO:0035556">
    <property type="term" value="P:intracellular signal transduction"/>
    <property type="evidence" value="ECO:0007669"/>
    <property type="project" value="InterPro"/>
</dbReference>
<dbReference type="Proteomes" id="UP000541610">
    <property type="component" value="Unassembled WGS sequence"/>
</dbReference>
<evidence type="ECO:0000256" key="5">
    <source>
        <dbReference type="SAM" id="MobiDB-lite"/>
    </source>
</evidence>
<dbReference type="InterPro" id="IPR029787">
    <property type="entry name" value="Nucleotide_cyclase"/>
</dbReference>
<evidence type="ECO:0000256" key="6">
    <source>
        <dbReference type="SAM" id="Phobius"/>
    </source>
</evidence>
<feature type="compositionally biased region" description="Polar residues" evidence="5">
    <location>
        <begin position="209"/>
        <end position="222"/>
    </location>
</feature>
<feature type="compositionally biased region" description="Acidic residues" evidence="5">
    <location>
        <begin position="263"/>
        <end position="276"/>
    </location>
</feature>
<feature type="compositionally biased region" description="Basic residues" evidence="5">
    <location>
        <begin position="958"/>
        <end position="971"/>
    </location>
</feature>
<feature type="region of interest" description="Disordered" evidence="5">
    <location>
        <begin position="209"/>
        <end position="246"/>
    </location>
</feature>
<dbReference type="GO" id="GO:0009190">
    <property type="term" value="P:cyclic nucleotide biosynthetic process"/>
    <property type="evidence" value="ECO:0007669"/>
    <property type="project" value="InterPro"/>
</dbReference>
<feature type="region of interest" description="Disordered" evidence="5">
    <location>
        <begin position="945"/>
        <end position="989"/>
    </location>
</feature>
<dbReference type="InterPro" id="IPR027359">
    <property type="entry name" value="Volt_channel_dom_sf"/>
</dbReference>
<evidence type="ECO:0000256" key="2">
    <source>
        <dbReference type="ARBA" id="ARBA00022692"/>
    </source>
</evidence>
<comment type="caution">
    <text evidence="8">The sequence shown here is derived from an EMBL/GenBank/DDBJ whole genome shotgun (WGS) entry which is preliminary data.</text>
</comment>
<feature type="transmembrane region" description="Helical" evidence="6">
    <location>
        <begin position="103"/>
        <end position="123"/>
    </location>
</feature>
<evidence type="ECO:0000259" key="7">
    <source>
        <dbReference type="PROSITE" id="PS50125"/>
    </source>
</evidence>
<dbReference type="SUPFAM" id="SSF55073">
    <property type="entry name" value="Nucleotide cyclase"/>
    <property type="match status" value="1"/>
</dbReference>
<evidence type="ECO:0000313" key="9">
    <source>
        <dbReference type="Proteomes" id="UP000541610"/>
    </source>
</evidence>
<feature type="transmembrane region" description="Helical" evidence="6">
    <location>
        <begin position="129"/>
        <end position="156"/>
    </location>
</feature>
<organism evidence="8 9">
    <name type="scientific">Perkinsus olseni</name>
    <name type="common">Perkinsus atlanticus</name>
    <dbReference type="NCBI Taxonomy" id="32597"/>
    <lineage>
        <taxon>Eukaryota</taxon>
        <taxon>Sar</taxon>
        <taxon>Alveolata</taxon>
        <taxon>Perkinsozoa</taxon>
        <taxon>Perkinsea</taxon>
        <taxon>Perkinsida</taxon>
        <taxon>Perkinsidae</taxon>
        <taxon>Perkinsus</taxon>
    </lineage>
</organism>
<gene>
    <name evidence="8" type="primary">AC1_3</name>
    <name evidence="8" type="ORF">FOZ60_012720</name>
</gene>
<accession>A0A7J6NBZ0</accession>
<dbReference type="GO" id="GO:0016020">
    <property type="term" value="C:membrane"/>
    <property type="evidence" value="ECO:0007669"/>
    <property type="project" value="UniProtKB-SubCell"/>
</dbReference>
<feature type="domain" description="Guanylate cyclase" evidence="7">
    <location>
        <begin position="699"/>
        <end position="851"/>
    </location>
</feature>
<keyword evidence="2 6" id="KW-0812">Transmembrane</keyword>
<dbReference type="AlphaFoldDB" id="A0A7J6NBZ0"/>
<evidence type="ECO:0000256" key="4">
    <source>
        <dbReference type="ARBA" id="ARBA00023136"/>
    </source>
</evidence>
<comment type="subcellular location">
    <subcellularLocation>
        <location evidence="1">Membrane</location>
        <topology evidence="1">Multi-pass membrane protein</topology>
    </subcellularLocation>
</comment>
<dbReference type="PANTHER" id="PTHR43336">
    <property type="entry name" value="OXYGEN SENSOR HISTIDINE KINASE RESPONSE REGULATOR DEVS/DOSS"/>
    <property type="match status" value="1"/>
</dbReference>
<dbReference type="PROSITE" id="PS50125">
    <property type="entry name" value="GUANYLATE_CYCLASE_2"/>
    <property type="match status" value="1"/>
</dbReference>
<proteinExistence type="predicted"/>
<keyword evidence="3 6" id="KW-1133">Transmembrane helix</keyword>
<name>A0A7J6NBZ0_PEROL</name>
<reference evidence="8 9" key="1">
    <citation type="submission" date="2020-04" db="EMBL/GenBank/DDBJ databases">
        <title>Perkinsus olseni comparative genomics.</title>
        <authorList>
            <person name="Bogema D.R."/>
        </authorList>
    </citation>
    <scope>NUCLEOTIDE SEQUENCE [LARGE SCALE GENOMIC DNA]</scope>
    <source>
        <strain evidence="8">00978-12</strain>
    </source>
</reference>
<dbReference type="InterPro" id="IPR001054">
    <property type="entry name" value="A/G_cyclase"/>
</dbReference>
<evidence type="ECO:0000256" key="1">
    <source>
        <dbReference type="ARBA" id="ARBA00004141"/>
    </source>
</evidence>
<evidence type="ECO:0000256" key="3">
    <source>
        <dbReference type="ARBA" id="ARBA00022989"/>
    </source>
</evidence>
<protein>
    <submittedName>
        <fullName evidence="8">Adenylyl/guanylyl cyclase</fullName>
    </submittedName>
</protein>
<keyword evidence="4 6" id="KW-0472">Membrane</keyword>
<evidence type="ECO:0000313" key="8">
    <source>
        <dbReference type="EMBL" id="KAF4681010.1"/>
    </source>
</evidence>
<dbReference type="Gene3D" id="3.30.70.1230">
    <property type="entry name" value="Nucleotide cyclase"/>
    <property type="match status" value="1"/>
</dbReference>
<dbReference type="Gene3D" id="1.20.120.350">
    <property type="entry name" value="Voltage-gated potassium channels. Chain C"/>
    <property type="match status" value="1"/>
</dbReference>
<dbReference type="EMBL" id="JABANP010000552">
    <property type="protein sequence ID" value="KAF4681010.1"/>
    <property type="molecule type" value="Genomic_DNA"/>
</dbReference>
<feature type="region of interest" description="Disordered" evidence="5">
    <location>
        <begin position="263"/>
        <end position="282"/>
    </location>
</feature>
<dbReference type="OrthoDB" id="60033at2759"/>
<dbReference type="PANTHER" id="PTHR43336:SF3">
    <property type="entry name" value="GUANYLATE CYCLASE DOMAIN-CONTAINING PROTEIN"/>
    <property type="match status" value="1"/>
</dbReference>
<dbReference type="CDD" id="cd07302">
    <property type="entry name" value="CHD"/>
    <property type="match status" value="1"/>
</dbReference>
<sequence length="1097" mass="122577">MMSMGEAKIRLSKLNILSNRELTPKTSAGSKLLAQLVIERPSLTARIKYWCGLLVDNTIFSEFIPGDFVVTTVRFITSVITIYALFGDDIRVSSTSQSADTTFDVLTSISLVIFVIEVTAASVGKEGYIWSFFFFLDSLSTASLILDLTFVAEALFGGGGGSSDARVARAGRASRAGTRAGRVVRIIRLIRLLRIIKLYKAALETNNHQQKMRRSSTVSQDSAEGHSKGAASPAEGKPETDNNTNKRRKGHLHALVAVEDDVLSNDDKHEEEEAMGDESRVGKKLSELTTRKVILLVLAMLFLIPQFEVNGHFEDMSTSPQYAVDNIYRTWSMYVDSCIQLREGTINDTKIKDIMREGYERELLNFMYYHNPHSAEQSCPDGDLCLGHTYRQFYFWMSYHHTGPHDDECLNHPQPTLLRTSNSDNNARGNVTGIIEPGGARGDYIMNTGTIPVETLTRLAAPWDTACADENGIILDDNFRSGDGSNDTKYCPEEYLRFTERVRYLPLFQANSAGHMAHYIAHDDDHYHYYFEIIMDQRSYTQASAILNIIQTLFICVLLGGGALFFSKDANDLVLRPIERMANKMDKIRLNPLYATKLGDDEHKREMAEKEKLKNEFSKASNPVARWRVKRKITEASNKGGARGEPLETVILEKTIIKIGGLLAVGFGEAGTEVIGHNIRGGDSAAVDPMVSGSRVEAIIGFCDIRQFNVATEILQDKIMLFVNQIGEIVHGIADEYHGVANRNLGEAFLMVWRLPFAESQENKKVEAKRQKLADMSVMSFVKILVAINKSPVLAEYRHHPGLLERLGDDYRVTMGFGVHAGWAIEGAIGSEFKIDASYLSPNVNMASRLAAATKQYKTIILCSEVLIKNMCSSHMQKYCRVIDNVTVKGSKVPVRLYTIDVDYLSLPVADSETMDSHLRGVLSRTNSAQAQILDSNNGTVVRKHGSFASSNGSVTGMRRKKRRHSGRRQSNRIAGAVTPPHGIHNRTINKSKLRRMREAKKQKKWSEEYVVADAWEHDEDLILARKIFTPTFLGKFGAAYRNYEAGEWKAAASTLTETKDMLGYEDGPSAVLLKFIRSHECVAPKDWEGYRALTEK</sequence>